<dbReference type="PANTHER" id="PTHR42784:SF1">
    <property type="entry name" value="PYRANOSE 2-OXIDASE"/>
    <property type="match status" value="1"/>
</dbReference>
<evidence type="ECO:0000256" key="3">
    <source>
        <dbReference type="ARBA" id="ARBA00022630"/>
    </source>
</evidence>
<organism evidence="9 10">
    <name type="scientific">Orbilia oligospora</name>
    <name type="common">Nematode-trapping fungus</name>
    <name type="synonym">Arthrobotrys oligospora</name>
    <dbReference type="NCBI Taxonomy" id="2813651"/>
    <lineage>
        <taxon>Eukaryota</taxon>
        <taxon>Fungi</taxon>
        <taxon>Dikarya</taxon>
        <taxon>Ascomycota</taxon>
        <taxon>Pezizomycotina</taxon>
        <taxon>Orbiliomycetes</taxon>
        <taxon>Orbiliales</taxon>
        <taxon>Orbiliaceae</taxon>
        <taxon>Orbilia</taxon>
    </lineage>
</organism>
<dbReference type="InterPro" id="IPR007867">
    <property type="entry name" value="GMC_OxRtase_C"/>
</dbReference>
<dbReference type="InterPro" id="IPR051473">
    <property type="entry name" value="P2Ox-like"/>
</dbReference>
<dbReference type="Pfam" id="PF01494">
    <property type="entry name" value="FAD_binding_3"/>
    <property type="match status" value="1"/>
</dbReference>
<dbReference type="InterPro" id="IPR002938">
    <property type="entry name" value="FAD-bd"/>
</dbReference>
<dbReference type="InterPro" id="IPR036188">
    <property type="entry name" value="FAD/NAD-bd_sf"/>
</dbReference>
<evidence type="ECO:0000256" key="4">
    <source>
        <dbReference type="ARBA" id="ARBA00022827"/>
    </source>
</evidence>
<gene>
    <name evidence="9" type="ORF">TWF102_007080</name>
</gene>
<evidence type="ECO:0000259" key="8">
    <source>
        <dbReference type="Pfam" id="PF05199"/>
    </source>
</evidence>
<evidence type="ECO:0000259" key="7">
    <source>
        <dbReference type="Pfam" id="PF01494"/>
    </source>
</evidence>
<dbReference type="SUPFAM" id="SSF51905">
    <property type="entry name" value="FAD/NAD(P)-binding domain"/>
    <property type="match status" value="1"/>
</dbReference>
<comment type="similarity">
    <text evidence="2">Belongs to the GMC oxidoreductase family.</text>
</comment>
<feature type="domain" description="FAD-binding" evidence="7">
    <location>
        <begin position="13"/>
        <end position="50"/>
    </location>
</feature>
<evidence type="ECO:0000256" key="1">
    <source>
        <dbReference type="ARBA" id="ARBA00001974"/>
    </source>
</evidence>
<dbReference type="Pfam" id="PF05199">
    <property type="entry name" value="GMC_oxred_C"/>
    <property type="match status" value="1"/>
</dbReference>
<dbReference type="EMBL" id="WIQW01000004">
    <property type="protein sequence ID" value="KAF3111412.1"/>
    <property type="molecule type" value="Genomic_DNA"/>
</dbReference>
<dbReference type="PANTHER" id="PTHR42784">
    <property type="entry name" value="PYRANOSE 2-OXIDASE"/>
    <property type="match status" value="1"/>
</dbReference>
<keyword evidence="3" id="KW-0285">Flavoprotein</keyword>
<reference evidence="9 10" key="1">
    <citation type="submission" date="2019-06" db="EMBL/GenBank/DDBJ databases">
        <authorList>
            <person name="Palmer J.M."/>
        </authorList>
    </citation>
    <scope>NUCLEOTIDE SEQUENCE [LARGE SCALE GENOMIC DNA]</scope>
    <source>
        <strain evidence="9 10">TWF102</strain>
    </source>
</reference>
<evidence type="ECO:0000259" key="6">
    <source>
        <dbReference type="Pfam" id="PF00732"/>
    </source>
</evidence>
<evidence type="ECO:0000313" key="9">
    <source>
        <dbReference type="EMBL" id="KAF3111412.1"/>
    </source>
</evidence>
<keyword evidence="5" id="KW-0560">Oxidoreductase</keyword>
<dbReference type="Pfam" id="PF00732">
    <property type="entry name" value="GMC_oxred_N"/>
    <property type="match status" value="1"/>
</dbReference>
<evidence type="ECO:0000313" key="10">
    <source>
        <dbReference type="Proteomes" id="UP000475325"/>
    </source>
</evidence>
<dbReference type="GO" id="GO:0016614">
    <property type="term" value="F:oxidoreductase activity, acting on CH-OH group of donors"/>
    <property type="evidence" value="ECO:0007669"/>
    <property type="project" value="InterPro"/>
</dbReference>
<protein>
    <submittedName>
        <fullName evidence="9">Uncharacterized protein</fullName>
    </submittedName>
</protein>
<feature type="domain" description="Glucose-methanol-choline oxidoreductase C-terminal" evidence="8">
    <location>
        <begin position="328"/>
        <end position="444"/>
    </location>
</feature>
<comment type="cofactor">
    <cofactor evidence="1">
        <name>FAD</name>
        <dbReference type="ChEBI" id="CHEBI:57692"/>
    </cofactor>
</comment>
<proteinExistence type="inferred from homology"/>
<name>A0A7C8JCS8_ORBOL</name>
<dbReference type="InterPro" id="IPR000172">
    <property type="entry name" value="GMC_OxRdtase_N"/>
</dbReference>
<dbReference type="SUPFAM" id="SSF54373">
    <property type="entry name" value="FAD-linked reductases, C-terminal domain"/>
    <property type="match status" value="1"/>
</dbReference>
<keyword evidence="4" id="KW-0274">FAD</keyword>
<sequence>MGIDYQPESSTIRTDVLIVGSGPIGAIYARKLVEAGHKVLMVDAGAQETEIPGEHKKNVTDVTLNDFSSVIQNDLTPLSSSMPSAAATLAIGGMSTHWTCVTASPHPNLEAPKLFSESKWNTLISEAQDLLHTNSTAFDASTRQDNLKNFLNASGHSFKSTPLACQKDENGKVIYSSTASILSPILSSNNFTLLPRHLCTNLHKQNSKVTSALLTSLSTNSKISVVAEQYILAAGAVLTPQIIYNSNMSQELPALGRYLTERMVAFCQIKLDRKFSVDDGEVNIMQGVSEGKKWVTMINREAHQYGQLPEDVDSGDVLDVRCMSVVEPNVENRVEFGEKGSDGMPTPSFKVSPSNYDMKLAAKMMVEMQSLATTLGSFVTEPTIMPLGTALHLSGTTRAGESVETSVVDSNSKVWGVDNLYLGGCGVIAEGMACQPTLTAVGYALQSAEGVKTALSAELMFEVSKSRQY</sequence>
<evidence type="ECO:0000256" key="2">
    <source>
        <dbReference type="ARBA" id="ARBA00010790"/>
    </source>
</evidence>
<evidence type="ECO:0000256" key="5">
    <source>
        <dbReference type="ARBA" id="ARBA00023002"/>
    </source>
</evidence>
<dbReference type="Proteomes" id="UP000475325">
    <property type="component" value="Unassembled WGS sequence"/>
</dbReference>
<comment type="caution">
    <text evidence="9">The sequence shown here is derived from an EMBL/GenBank/DDBJ whole genome shotgun (WGS) entry which is preliminary data.</text>
</comment>
<dbReference type="GO" id="GO:0071949">
    <property type="term" value="F:FAD binding"/>
    <property type="evidence" value="ECO:0007669"/>
    <property type="project" value="InterPro"/>
</dbReference>
<accession>A0A7C8JCS8</accession>
<feature type="domain" description="Glucose-methanol-choline oxidoreductase N-terminal" evidence="6">
    <location>
        <begin position="175"/>
        <end position="262"/>
    </location>
</feature>
<dbReference type="Gene3D" id="3.50.50.60">
    <property type="entry name" value="FAD/NAD(P)-binding domain"/>
    <property type="match status" value="2"/>
</dbReference>
<dbReference type="AlphaFoldDB" id="A0A7C8JCS8"/>